<evidence type="ECO:0000313" key="4">
    <source>
        <dbReference type="Proteomes" id="UP000011555"/>
    </source>
</evidence>
<dbReference type="Pfam" id="PF04014">
    <property type="entry name" value="MazE_antitoxin"/>
    <property type="match status" value="1"/>
</dbReference>
<evidence type="ECO:0000313" key="3">
    <source>
        <dbReference type="EMBL" id="EMA32229.1"/>
    </source>
</evidence>
<evidence type="ECO:0000313" key="5">
    <source>
        <dbReference type="Proteomes" id="UP000186547"/>
    </source>
</evidence>
<dbReference type="SUPFAM" id="SSF89447">
    <property type="entry name" value="AbrB/MazE/MraZ-like"/>
    <property type="match status" value="1"/>
</dbReference>
<name>M0LIH2_NATLA</name>
<dbReference type="EMBL" id="CP019285">
    <property type="protein sequence ID" value="APW98865.1"/>
    <property type="molecule type" value="Genomic_DNA"/>
</dbReference>
<dbReference type="GO" id="GO:0003677">
    <property type="term" value="F:DNA binding"/>
    <property type="evidence" value="ECO:0007669"/>
    <property type="project" value="InterPro"/>
</dbReference>
<reference evidence="2" key="3">
    <citation type="submission" date="2017-01" db="EMBL/GenBank/DDBJ databases">
        <authorList>
            <person name="Mah S.A."/>
            <person name="Swanson W.J."/>
            <person name="Moy G.W."/>
            <person name="Vacquier V.D."/>
        </authorList>
    </citation>
    <scope>NUCLEOTIDE SEQUENCE</scope>
    <source>
        <strain evidence="2">AJ5</strain>
    </source>
</reference>
<dbReference type="Proteomes" id="UP000186547">
    <property type="component" value="Chromosome"/>
</dbReference>
<accession>M0LIH2</accession>
<dbReference type="PANTHER" id="PTHR34860:SF6">
    <property type="entry name" value="REPRESSOR-LIKE PROTEIN SSO7C3"/>
    <property type="match status" value="1"/>
</dbReference>
<dbReference type="NCBIfam" id="TIGR01439">
    <property type="entry name" value="lp_hng_hel_AbrB"/>
    <property type="match status" value="1"/>
</dbReference>
<dbReference type="SMART" id="SM00966">
    <property type="entry name" value="SpoVT_AbrB"/>
    <property type="match status" value="1"/>
</dbReference>
<dbReference type="EMBL" id="AOLZ01000041">
    <property type="protein sequence ID" value="EMA32229.1"/>
    <property type="molecule type" value="Genomic_DNA"/>
</dbReference>
<proteinExistence type="predicted"/>
<dbReference type="InterPro" id="IPR052975">
    <property type="entry name" value="Repressor-like_regulatory"/>
</dbReference>
<dbReference type="eggNOG" id="arCOG00818">
    <property type="taxonomic scope" value="Archaea"/>
</dbReference>
<dbReference type="Proteomes" id="UP000011555">
    <property type="component" value="Unassembled WGS sequence"/>
</dbReference>
<reference evidence="2 5" key="1">
    <citation type="journal article" date="2011" name="J. Bacteriol.">
        <title>Genome sequence of Halobiforma lacisalsi AJ5, an extremely halophilic archaeon which harbors a bop gene.</title>
        <authorList>
            <person name="Jiang X."/>
            <person name="Wang S."/>
            <person name="Cheng H."/>
            <person name="Huo Y."/>
            <person name="Zhang X."/>
            <person name="Zhu X."/>
            <person name="Han X."/>
            <person name="Ni P."/>
            <person name="Wu M."/>
        </authorList>
    </citation>
    <scope>NUCLEOTIDE SEQUENCE [LARGE SCALE GENOMIC DNA]</scope>
    <source>
        <strain evidence="2 5">AJ5</strain>
    </source>
</reference>
<evidence type="ECO:0000313" key="2">
    <source>
        <dbReference type="EMBL" id="APW98865.1"/>
    </source>
</evidence>
<dbReference type="AlphaFoldDB" id="M0LIH2"/>
<reference evidence="3 4" key="2">
    <citation type="journal article" date="2014" name="PLoS Genet.">
        <title>Phylogenetically driven sequencing of extremely halophilic archaea reveals strategies for static and dynamic osmo-response.</title>
        <authorList>
            <person name="Becker E.A."/>
            <person name="Seitzer P.M."/>
            <person name="Tritt A."/>
            <person name="Larsen D."/>
            <person name="Krusor M."/>
            <person name="Yao A.I."/>
            <person name="Wu D."/>
            <person name="Madern D."/>
            <person name="Eisen J.A."/>
            <person name="Darling A.E."/>
            <person name="Facciotti M.T."/>
        </authorList>
    </citation>
    <scope>NUCLEOTIDE SEQUENCE [LARGE SCALE GENOMIC DNA]</scope>
    <source>
        <strain evidence="3 4">AJ5</strain>
    </source>
</reference>
<dbReference type="KEGG" id="hlc:CHINAEXTREME14225"/>
<dbReference type="PANTHER" id="PTHR34860">
    <property type="entry name" value="REPRESSOR-LIKE PROTEIN SSO7C3"/>
    <property type="match status" value="1"/>
</dbReference>
<gene>
    <name evidence="3" type="ORF">C445_11546</name>
    <name evidence="2" type="ORF">CHINAEXTREME_14225</name>
</gene>
<feature type="domain" description="SpoVT-AbrB" evidence="1">
    <location>
        <begin position="4"/>
        <end position="49"/>
    </location>
</feature>
<dbReference type="Gene3D" id="2.10.260.10">
    <property type="match status" value="1"/>
</dbReference>
<dbReference type="InterPro" id="IPR007159">
    <property type="entry name" value="SpoVT-AbrB_dom"/>
</dbReference>
<dbReference type="InterPro" id="IPR037914">
    <property type="entry name" value="SpoVT-AbrB_sf"/>
</dbReference>
<sequence>MTGAEKRKVGEHGQVTLPKRFRDEFDIRGGDEVTIRAEGNKIVIEKPISREDLAEGYRRRAEQHQDLADELDAVSQEADDHLGDIPDWEA</sequence>
<protein>
    <submittedName>
        <fullName evidence="2">AbrB family transcriptional regulator</fullName>
    </submittedName>
    <submittedName>
        <fullName evidence="3">Transcriptional regulator, AbrB family protein</fullName>
    </submittedName>
</protein>
<organism evidence="3 4">
    <name type="scientific">Natronobacterium lacisalsi AJ5</name>
    <dbReference type="NCBI Taxonomy" id="358396"/>
    <lineage>
        <taxon>Archaea</taxon>
        <taxon>Methanobacteriati</taxon>
        <taxon>Methanobacteriota</taxon>
        <taxon>Stenosarchaea group</taxon>
        <taxon>Halobacteria</taxon>
        <taxon>Halobacteriales</taxon>
        <taxon>Natrialbaceae</taxon>
        <taxon>Natronobacterium</taxon>
    </lineage>
</organism>
<dbReference type="PROSITE" id="PS51740">
    <property type="entry name" value="SPOVT_ABRB"/>
    <property type="match status" value="1"/>
</dbReference>
<dbReference type="RefSeq" id="WP_007142022.1">
    <property type="nucleotide sequence ID" value="NZ_AOLZ01000041.1"/>
</dbReference>
<evidence type="ECO:0000259" key="1">
    <source>
        <dbReference type="PROSITE" id="PS51740"/>
    </source>
</evidence>
<keyword evidence="4" id="KW-1185">Reference proteome</keyword>
<dbReference type="GeneID" id="30922303"/>